<evidence type="ECO:0000313" key="3">
    <source>
        <dbReference type="Proteomes" id="UP000572680"/>
    </source>
</evidence>
<gene>
    <name evidence="2" type="ORF">HNR61_004829</name>
</gene>
<dbReference type="Proteomes" id="UP000572680">
    <property type="component" value="Unassembled WGS sequence"/>
</dbReference>
<keyword evidence="3" id="KW-1185">Reference proteome</keyword>
<comment type="caution">
    <text evidence="2">The sequence shown here is derived from an EMBL/GenBank/DDBJ whole genome shotgun (WGS) entry which is preliminary data.</text>
</comment>
<dbReference type="AlphaFoldDB" id="A0A7W3LRW5"/>
<reference evidence="2 3" key="1">
    <citation type="submission" date="2020-08" db="EMBL/GenBank/DDBJ databases">
        <title>Genomic Encyclopedia of Type Strains, Phase IV (KMG-IV): sequencing the most valuable type-strain genomes for metagenomic binning, comparative biology and taxonomic classification.</title>
        <authorList>
            <person name="Goeker M."/>
        </authorList>
    </citation>
    <scope>NUCLEOTIDE SEQUENCE [LARGE SCALE GENOMIC DNA]</scope>
    <source>
        <strain evidence="2 3">DSM 44197</strain>
    </source>
</reference>
<evidence type="ECO:0000313" key="2">
    <source>
        <dbReference type="EMBL" id="MBA8953179.1"/>
    </source>
</evidence>
<accession>A0A7W3LRW5</accession>
<dbReference type="EMBL" id="JACJIA010000006">
    <property type="protein sequence ID" value="MBA8953179.1"/>
    <property type="molecule type" value="Genomic_DNA"/>
</dbReference>
<feature type="compositionally biased region" description="Polar residues" evidence="1">
    <location>
        <begin position="1"/>
        <end position="15"/>
    </location>
</feature>
<feature type="region of interest" description="Disordered" evidence="1">
    <location>
        <begin position="1"/>
        <end position="21"/>
    </location>
</feature>
<sequence length="36" mass="3914">MTSSSTLRDNGTKVSDSFGPVERAVLPESMLQVMGW</sequence>
<proteinExistence type="predicted"/>
<organism evidence="2 3">
    <name type="scientific">Actinomadura namibiensis</name>
    <dbReference type="NCBI Taxonomy" id="182080"/>
    <lineage>
        <taxon>Bacteria</taxon>
        <taxon>Bacillati</taxon>
        <taxon>Actinomycetota</taxon>
        <taxon>Actinomycetes</taxon>
        <taxon>Streptosporangiales</taxon>
        <taxon>Thermomonosporaceae</taxon>
        <taxon>Actinomadura</taxon>
    </lineage>
</organism>
<evidence type="ECO:0000256" key="1">
    <source>
        <dbReference type="SAM" id="MobiDB-lite"/>
    </source>
</evidence>
<protein>
    <submittedName>
        <fullName evidence="2">Uncharacterized protein</fullName>
    </submittedName>
</protein>
<name>A0A7W3LRW5_ACTNM</name>